<dbReference type="Pfam" id="PF03527">
    <property type="entry name" value="RHS"/>
    <property type="match status" value="1"/>
</dbReference>
<accession>A0AAE3KAA9</accession>
<dbReference type="InterPro" id="IPR050708">
    <property type="entry name" value="T6SS_VgrG/RHS"/>
</dbReference>
<feature type="chain" id="PRO_5042179023" evidence="2">
    <location>
        <begin position="21"/>
        <end position="288"/>
    </location>
</feature>
<dbReference type="NCBIfam" id="TIGR03696">
    <property type="entry name" value="Rhs_assc_core"/>
    <property type="match status" value="1"/>
</dbReference>
<evidence type="ECO:0000313" key="4">
    <source>
        <dbReference type="EMBL" id="MCP1674015.1"/>
    </source>
</evidence>
<evidence type="ECO:0000313" key="5">
    <source>
        <dbReference type="Proteomes" id="UP001205843"/>
    </source>
</evidence>
<feature type="domain" description="RHS protein conserved region" evidence="3">
    <location>
        <begin position="26"/>
        <end position="60"/>
    </location>
</feature>
<dbReference type="PANTHER" id="PTHR32305">
    <property type="match status" value="1"/>
</dbReference>
<dbReference type="Proteomes" id="UP001205843">
    <property type="component" value="Unassembled WGS sequence"/>
</dbReference>
<proteinExistence type="predicted"/>
<feature type="region of interest" description="Disordered" evidence="1">
    <location>
        <begin position="194"/>
        <end position="288"/>
    </location>
</feature>
<organism evidence="4 5">
    <name type="scientific">Natronocella acetinitrilica</name>
    <dbReference type="NCBI Taxonomy" id="414046"/>
    <lineage>
        <taxon>Bacteria</taxon>
        <taxon>Pseudomonadati</taxon>
        <taxon>Pseudomonadota</taxon>
        <taxon>Gammaproteobacteria</taxon>
        <taxon>Chromatiales</taxon>
        <taxon>Ectothiorhodospiraceae</taxon>
        <taxon>Natronocella</taxon>
    </lineage>
</organism>
<dbReference type="RefSeq" id="WP_301289143.1">
    <property type="nucleotide sequence ID" value="NZ_JALJXV010000002.1"/>
</dbReference>
<dbReference type="AlphaFoldDB" id="A0AAE3KAA9"/>
<gene>
    <name evidence="4" type="ORF">J2T57_001114</name>
</gene>
<dbReference type="InterPro" id="IPR022385">
    <property type="entry name" value="Rhs_assc_core"/>
</dbReference>
<name>A0AAE3KAA9_9GAMM</name>
<sequence>MRTITTLLLAVLLGTTHALGATETVTYYHNDALGSPVAATDEAGDVLWTQDYDAWGVTLQSHDNRRWYTGAERDEDTALTYLQARWYSAAIGRFLALDPVDFHDSNIHSFNRYAYGANNPYTYVDPDGNIPIPALVWGAVKVAGYGLAAYDAYQAYQGSGATRAAAAAGVNLIARPARAGRAVADGVRGARTLTAPRARGNPNTVPERGPIYVDSKGNAIPTPPGGRITGSPDGRFIQARDAAGNPTGVRIDGPHRPASHPDPRAQQPHGHVPGVTNSDGTPWLPIRK</sequence>
<dbReference type="PANTHER" id="PTHR32305:SF17">
    <property type="entry name" value="TRNA NUCLEASE WAPA"/>
    <property type="match status" value="1"/>
</dbReference>
<dbReference type="Gene3D" id="2.180.10.10">
    <property type="entry name" value="RHS repeat-associated core"/>
    <property type="match status" value="1"/>
</dbReference>
<keyword evidence="2" id="KW-0732">Signal</keyword>
<keyword evidence="5" id="KW-1185">Reference proteome</keyword>
<dbReference type="EMBL" id="JALJXV010000002">
    <property type="protein sequence ID" value="MCP1674015.1"/>
    <property type="molecule type" value="Genomic_DNA"/>
</dbReference>
<evidence type="ECO:0000259" key="3">
    <source>
        <dbReference type="Pfam" id="PF03527"/>
    </source>
</evidence>
<feature type="signal peptide" evidence="2">
    <location>
        <begin position="1"/>
        <end position="20"/>
    </location>
</feature>
<evidence type="ECO:0000256" key="1">
    <source>
        <dbReference type="SAM" id="MobiDB-lite"/>
    </source>
</evidence>
<protein>
    <submittedName>
        <fullName evidence="4">RHS repeat-associated protein</fullName>
    </submittedName>
</protein>
<dbReference type="InterPro" id="IPR001826">
    <property type="entry name" value="RHS"/>
</dbReference>
<evidence type="ECO:0000256" key="2">
    <source>
        <dbReference type="SAM" id="SignalP"/>
    </source>
</evidence>
<feature type="compositionally biased region" description="Basic and acidic residues" evidence="1">
    <location>
        <begin position="252"/>
        <end position="263"/>
    </location>
</feature>
<reference evidence="4" key="1">
    <citation type="submission" date="2022-03" db="EMBL/GenBank/DDBJ databases">
        <title>Genomic Encyclopedia of Type Strains, Phase III (KMG-III): the genomes of soil and plant-associated and newly described type strains.</title>
        <authorList>
            <person name="Whitman W."/>
        </authorList>
    </citation>
    <scope>NUCLEOTIDE SEQUENCE</scope>
    <source>
        <strain evidence="4">ANL 6-2</strain>
    </source>
</reference>
<comment type="caution">
    <text evidence="4">The sequence shown here is derived from an EMBL/GenBank/DDBJ whole genome shotgun (WGS) entry which is preliminary data.</text>
</comment>